<reference evidence="3 4" key="1">
    <citation type="journal article" date="2023" name="ISME J.">
        <title>Cultivation and genomic characterization of novel and ubiquitous marine nitrite-oxidizing bacteria from the Nitrospirales.</title>
        <authorList>
            <person name="Mueller A.J."/>
            <person name="Daebeler A."/>
            <person name="Herbold C.W."/>
            <person name="Kirkegaard R.H."/>
            <person name="Daims H."/>
        </authorList>
    </citation>
    <scope>NUCLEOTIDE SEQUENCE [LARGE SCALE GENOMIC DNA]</scope>
    <source>
        <strain evidence="3 4">EB</strain>
    </source>
</reference>
<dbReference type="Pfam" id="PF09587">
    <property type="entry name" value="PGA_cap"/>
    <property type="match status" value="1"/>
</dbReference>
<evidence type="ECO:0000313" key="3">
    <source>
        <dbReference type="EMBL" id="MDT7041564.1"/>
    </source>
</evidence>
<dbReference type="CDD" id="cd07381">
    <property type="entry name" value="MPP_CapA"/>
    <property type="match status" value="1"/>
</dbReference>
<dbReference type="InterPro" id="IPR019079">
    <property type="entry name" value="Capsule_synth_CapA"/>
</dbReference>
<dbReference type="EMBL" id="JAQOUE010000001">
    <property type="protein sequence ID" value="MDT7041564.1"/>
    <property type="molecule type" value="Genomic_DNA"/>
</dbReference>
<gene>
    <name evidence="3" type="ORF">PPG34_04330</name>
</gene>
<protein>
    <submittedName>
        <fullName evidence="3">CapA family protein</fullName>
    </submittedName>
</protein>
<dbReference type="SMART" id="SM00854">
    <property type="entry name" value="PGA_cap"/>
    <property type="match status" value="1"/>
</dbReference>
<proteinExistence type="inferred from homology"/>
<dbReference type="Gene3D" id="3.60.21.10">
    <property type="match status" value="1"/>
</dbReference>
<dbReference type="PANTHER" id="PTHR33393:SF13">
    <property type="entry name" value="PGA BIOSYNTHESIS PROTEIN CAPA"/>
    <property type="match status" value="1"/>
</dbReference>
<evidence type="ECO:0000259" key="2">
    <source>
        <dbReference type="SMART" id="SM00854"/>
    </source>
</evidence>
<dbReference type="SUPFAM" id="SSF56300">
    <property type="entry name" value="Metallo-dependent phosphatases"/>
    <property type="match status" value="1"/>
</dbReference>
<evidence type="ECO:0000313" key="4">
    <source>
        <dbReference type="Proteomes" id="UP001250932"/>
    </source>
</evidence>
<dbReference type="RefSeq" id="WP_313831914.1">
    <property type="nucleotide sequence ID" value="NZ_JAQOUE010000001.1"/>
</dbReference>
<keyword evidence="4" id="KW-1185">Reference proteome</keyword>
<name>A0ABU3K578_9BACT</name>
<accession>A0ABU3K578</accession>
<evidence type="ECO:0000256" key="1">
    <source>
        <dbReference type="ARBA" id="ARBA00005662"/>
    </source>
</evidence>
<comment type="similarity">
    <text evidence="1">Belongs to the CapA family.</text>
</comment>
<dbReference type="InterPro" id="IPR029052">
    <property type="entry name" value="Metallo-depent_PP-like"/>
</dbReference>
<dbReference type="InterPro" id="IPR052169">
    <property type="entry name" value="CW_Biosynth-Accessory"/>
</dbReference>
<feature type="domain" description="Capsule synthesis protein CapA" evidence="2">
    <location>
        <begin position="2"/>
        <end position="239"/>
    </location>
</feature>
<dbReference type="PANTHER" id="PTHR33393">
    <property type="entry name" value="POLYGLUTAMINE SYNTHESIS ACCESSORY PROTEIN RV0574C-RELATED"/>
    <property type="match status" value="1"/>
</dbReference>
<sequence>MRLFCFGDIGIRGDMPQKSPWPFPFPNSNAEKDTYILFNWELPSSEQSLKIPRANGSGYRFVSPPGAAVLVSHWGPTVAALANNHLMDGGTEGVRNTMKELESFGLTYFGGGMTFDAAARPWIWETEEGRLGVINWVTAETHPDPPDQSGMGPNLWPGDEEAKAQIARLRQEVDWVVIYLHWSDELFPYPRPIDRQMAERLVTYGADAVVGNHSHVVRGMETIQGKPVFYSLGNCFFSPDHERVRGQSHRLRESIAVELKFSRGKTMTWNVHSFWKNGRFPSLDSRQRAVRQMKKVSRPLSFSDYGNWYCRTRKSFDRWGYRWHFQIPALGWRGVLGWVLKKAQSNIEPVLGR</sequence>
<organism evidence="3 4">
    <name type="scientific">Candidatus Nitronereus thalassa</name>
    <dbReference type="NCBI Taxonomy" id="3020898"/>
    <lineage>
        <taxon>Bacteria</taxon>
        <taxon>Pseudomonadati</taxon>
        <taxon>Nitrospirota</taxon>
        <taxon>Nitrospiria</taxon>
        <taxon>Nitrospirales</taxon>
        <taxon>Nitrospiraceae</taxon>
        <taxon>Candidatus Nitronereus</taxon>
    </lineage>
</organism>
<dbReference type="Proteomes" id="UP001250932">
    <property type="component" value="Unassembled WGS sequence"/>
</dbReference>
<comment type="caution">
    <text evidence="3">The sequence shown here is derived from an EMBL/GenBank/DDBJ whole genome shotgun (WGS) entry which is preliminary data.</text>
</comment>